<organism evidence="3 4">
    <name type="scientific">Micromonospora sonneratiae</name>
    <dbReference type="NCBI Taxonomy" id="1184706"/>
    <lineage>
        <taxon>Bacteria</taxon>
        <taxon>Bacillati</taxon>
        <taxon>Actinomycetota</taxon>
        <taxon>Actinomycetes</taxon>
        <taxon>Micromonosporales</taxon>
        <taxon>Micromonosporaceae</taxon>
        <taxon>Micromonospora</taxon>
    </lineage>
</organism>
<dbReference type="RefSeq" id="WP_377576850.1">
    <property type="nucleotide sequence ID" value="NZ_JBHTMP010000067.1"/>
</dbReference>
<protein>
    <submittedName>
        <fullName evidence="3">DUF4190 domain-containing protein</fullName>
    </submittedName>
</protein>
<dbReference type="EMBL" id="JBHTMP010000067">
    <property type="protein sequence ID" value="MFD1325102.1"/>
    <property type="molecule type" value="Genomic_DNA"/>
</dbReference>
<reference evidence="4" key="1">
    <citation type="journal article" date="2019" name="Int. J. Syst. Evol. Microbiol.">
        <title>The Global Catalogue of Microorganisms (GCM) 10K type strain sequencing project: providing services to taxonomists for standard genome sequencing and annotation.</title>
        <authorList>
            <consortium name="The Broad Institute Genomics Platform"/>
            <consortium name="The Broad Institute Genome Sequencing Center for Infectious Disease"/>
            <person name="Wu L."/>
            <person name="Ma J."/>
        </authorList>
    </citation>
    <scope>NUCLEOTIDE SEQUENCE [LARGE SCALE GENOMIC DNA]</scope>
    <source>
        <strain evidence="4">JCM 31037</strain>
    </source>
</reference>
<proteinExistence type="predicted"/>
<keyword evidence="4" id="KW-1185">Reference proteome</keyword>
<evidence type="ECO:0000256" key="1">
    <source>
        <dbReference type="SAM" id="Phobius"/>
    </source>
</evidence>
<dbReference type="InterPro" id="IPR025241">
    <property type="entry name" value="DUF4190"/>
</dbReference>
<evidence type="ECO:0000313" key="3">
    <source>
        <dbReference type="EMBL" id="MFD1325102.1"/>
    </source>
</evidence>
<accession>A0ABW3YKS0</accession>
<feature type="transmembrane region" description="Helical" evidence="1">
    <location>
        <begin position="70"/>
        <end position="92"/>
    </location>
</feature>
<dbReference type="Pfam" id="PF13828">
    <property type="entry name" value="DUF4190"/>
    <property type="match status" value="1"/>
</dbReference>
<keyword evidence="1" id="KW-0812">Transmembrane</keyword>
<evidence type="ECO:0000259" key="2">
    <source>
        <dbReference type="Pfam" id="PF13828"/>
    </source>
</evidence>
<keyword evidence="1" id="KW-1133">Transmembrane helix</keyword>
<evidence type="ECO:0000313" key="4">
    <source>
        <dbReference type="Proteomes" id="UP001597260"/>
    </source>
</evidence>
<gene>
    <name evidence="3" type="ORF">ACFQ4H_28850</name>
</gene>
<feature type="domain" description="DUF4190" evidence="2">
    <location>
        <begin position="22"/>
        <end position="85"/>
    </location>
</feature>
<comment type="caution">
    <text evidence="3">The sequence shown here is derived from an EMBL/GenBank/DDBJ whole genome shotgun (WGS) entry which is preliminary data.</text>
</comment>
<keyword evidence="1" id="KW-0472">Membrane</keyword>
<name>A0ABW3YKS0_9ACTN</name>
<feature type="transmembrane region" description="Helical" evidence="1">
    <location>
        <begin position="20"/>
        <end position="49"/>
    </location>
</feature>
<sequence length="115" mass="12048">MSQLGPERASAPHREMRTSAAAVTSLISAIFGVVGGCLICGLPPIVAIITGHIGVARTRQGELKGHGMALAGLIMGYVLVLPTILVVLVVLIEPDRTADLLHGLLTFFENLVARI</sequence>
<dbReference type="Proteomes" id="UP001597260">
    <property type="component" value="Unassembled WGS sequence"/>
</dbReference>